<dbReference type="EMBL" id="CP002878">
    <property type="protein sequence ID" value="AEI81201.1"/>
    <property type="molecule type" value="Genomic_DNA"/>
</dbReference>
<dbReference type="PROSITE" id="PS51007">
    <property type="entry name" value="CYTC"/>
    <property type="match status" value="1"/>
</dbReference>
<keyword evidence="3 4" id="KW-0408">Iron</keyword>
<protein>
    <submittedName>
        <fullName evidence="7">Nitrite reductase NirS</fullName>
        <ecNumber evidence="7">1.7.2.1</ecNumber>
        <ecNumber evidence="7">1.7.99.1</ecNumber>
    </submittedName>
</protein>
<keyword evidence="1 4" id="KW-0349">Heme</keyword>
<evidence type="ECO:0000313" key="8">
    <source>
        <dbReference type="Proteomes" id="UP000006798"/>
    </source>
</evidence>
<feature type="domain" description="Cytochrome c" evidence="6">
    <location>
        <begin position="20"/>
        <end position="98"/>
    </location>
</feature>
<dbReference type="AlphaFoldDB" id="F8GTF5"/>
<dbReference type="EC" id="1.7.2.1" evidence="7"/>
<dbReference type="GO" id="GO:0046872">
    <property type="term" value="F:metal ion binding"/>
    <property type="evidence" value="ECO:0007669"/>
    <property type="project" value="UniProtKB-KW"/>
</dbReference>
<dbReference type="InterPro" id="IPR003143">
    <property type="entry name" value="Cyt_cd1_C_sf"/>
</dbReference>
<dbReference type="InterPro" id="IPR009056">
    <property type="entry name" value="Cyt_c-like_dom"/>
</dbReference>
<dbReference type="PANTHER" id="PTHR47197:SF3">
    <property type="entry name" value="DIHYDRO-HEME D1 DEHYDROGENASE"/>
    <property type="match status" value="1"/>
</dbReference>
<organism evidence="7 8">
    <name type="scientific">Cupriavidus necator (strain ATCC 43291 / DSM 13513 / CCUG 52238 / LMG 8453 / N-1)</name>
    <name type="common">Ralstonia eutropha</name>
    <dbReference type="NCBI Taxonomy" id="1042878"/>
    <lineage>
        <taxon>Bacteria</taxon>
        <taxon>Pseudomonadati</taxon>
        <taxon>Pseudomonadota</taxon>
        <taxon>Betaproteobacteria</taxon>
        <taxon>Burkholderiales</taxon>
        <taxon>Burkholderiaceae</taxon>
        <taxon>Cupriavidus</taxon>
    </lineage>
</organism>
<evidence type="ECO:0000256" key="5">
    <source>
        <dbReference type="SAM" id="SignalP"/>
    </source>
</evidence>
<dbReference type="InterPro" id="IPR051200">
    <property type="entry name" value="Host-pathogen_enzymatic-act"/>
</dbReference>
<feature type="chain" id="PRO_5003377817" evidence="5">
    <location>
        <begin position="23"/>
        <end position="499"/>
    </location>
</feature>
<dbReference type="GO" id="GO:0009055">
    <property type="term" value="F:electron transfer activity"/>
    <property type="evidence" value="ECO:0007669"/>
    <property type="project" value="InterPro"/>
</dbReference>
<dbReference type="PANTHER" id="PTHR47197">
    <property type="entry name" value="PROTEIN NIRF"/>
    <property type="match status" value="1"/>
</dbReference>
<sequence length="499" mass="54211">MKTVLRWLIALAFAGAAQSAMAAEPTAVYSQHCATCHGTDRLGAMGPALLPESLERLRASELDQVLHDGRAATQMPAFAGTLAEPDLQALARWLRTAPAATPQWKAEAIRASHIVHHAPGSLPARPVFSADPQNLFVVVEAGSHHVTVLDGDRLAPVHRFATRFALHGGPKFSRDGRYVYMASRDGWVSKYDVWNLAYVAEIRAGVNTRNVAVSDDGRWVLAGNTLPRTLVLLHAEDLSLARVIDVRGRDGEASRVSAVYDAAPRHSFIAALKDIAEVWEIPYADAAGAPLPALAPRVVVLDDVLDDFFFDQSYRHILGASRKGGGQVIDLQKGRKVAALALGGMPHLGSGITWQRDGREVMASPDLGQGRITVIDMQAWHTIATIPTNGPGFFLRSHENNPYAWADAMMSPKRDTLQVIDKQSLRVVGSVTPSPGRTAAHVEFTRDGRYALVSLMERDGAIVVYDAATLQEVRRLPMDKPIGKYNVFNKTTRSAGTSH</sequence>
<evidence type="ECO:0000256" key="4">
    <source>
        <dbReference type="PROSITE-ProRule" id="PRU00433"/>
    </source>
</evidence>
<reference evidence="7 8" key="1">
    <citation type="journal article" date="2011" name="J. Bacteriol.">
        <title>Complete genome sequence of the type strain Cupriavidus necator N-1.</title>
        <authorList>
            <person name="Poehlein A."/>
            <person name="Kusian B."/>
            <person name="Friedrich B."/>
            <person name="Daniel R."/>
            <person name="Bowien B."/>
        </authorList>
    </citation>
    <scope>NUCLEOTIDE SEQUENCE [LARGE SCALE GENOMIC DNA]</scope>
    <source>
        <strain evidence="8">ATCC 43291 / DSM 13513 / CCUG 52238 / LMG 8453 / N-1</strain>
    </source>
</reference>
<dbReference type="Pfam" id="PF02239">
    <property type="entry name" value="Cytochrom_D1"/>
    <property type="match status" value="1"/>
</dbReference>
<dbReference type="Gene3D" id="2.140.10.20">
    <property type="entry name" value="C-terminal (heme d1) domain of cytochrome cd1-nitrite reductase"/>
    <property type="match status" value="1"/>
</dbReference>
<name>F8GTF5_CUPNN</name>
<keyword evidence="5" id="KW-0732">Signal</keyword>
<gene>
    <name evidence="7" type="primary">nirS2</name>
    <name evidence="7" type="ordered locus">CNE_2c22520</name>
</gene>
<dbReference type="Pfam" id="PF13442">
    <property type="entry name" value="Cytochrome_CBB3"/>
    <property type="match status" value="1"/>
</dbReference>
<dbReference type="EC" id="1.7.99.1" evidence="7"/>
<evidence type="ECO:0000259" key="6">
    <source>
        <dbReference type="PROSITE" id="PS51007"/>
    </source>
</evidence>
<dbReference type="GO" id="GO:0050418">
    <property type="term" value="F:hydroxylamine reductase activity"/>
    <property type="evidence" value="ECO:0007669"/>
    <property type="project" value="UniProtKB-EC"/>
</dbReference>
<dbReference type="SUPFAM" id="SSF51004">
    <property type="entry name" value="C-terminal (heme d1) domain of cytochrome cd1-nitrite reductase"/>
    <property type="match status" value="1"/>
</dbReference>
<evidence type="ECO:0000313" key="7">
    <source>
        <dbReference type="EMBL" id="AEI81201.1"/>
    </source>
</evidence>
<evidence type="ECO:0000256" key="2">
    <source>
        <dbReference type="ARBA" id="ARBA00022723"/>
    </source>
</evidence>
<evidence type="ECO:0000256" key="3">
    <source>
        <dbReference type="ARBA" id="ARBA00023004"/>
    </source>
</evidence>
<dbReference type="Proteomes" id="UP000006798">
    <property type="component" value="Chromosome 2"/>
</dbReference>
<dbReference type="SUPFAM" id="SSF46626">
    <property type="entry name" value="Cytochrome c"/>
    <property type="match status" value="1"/>
</dbReference>
<dbReference type="InterPro" id="IPR011048">
    <property type="entry name" value="Haem_d1_sf"/>
</dbReference>
<dbReference type="KEGG" id="cnc:CNE_2c22520"/>
<dbReference type="Gene3D" id="1.10.760.10">
    <property type="entry name" value="Cytochrome c-like domain"/>
    <property type="match status" value="1"/>
</dbReference>
<accession>F8GTF5</accession>
<keyword evidence="2 4" id="KW-0479">Metal-binding</keyword>
<dbReference type="InterPro" id="IPR036909">
    <property type="entry name" value="Cyt_c-like_dom_sf"/>
</dbReference>
<proteinExistence type="predicted"/>
<feature type="signal peptide" evidence="5">
    <location>
        <begin position="1"/>
        <end position="22"/>
    </location>
</feature>
<dbReference type="HOGENOM" id="CLU_025262_1_0_4"/>
<dbReference type="GO" id="GO:0020037">
    <property type="term" value="F:heme binding"/>
    <property type="evidence" value="ECO:0007669"/>
    <property type="project" value="InterPro"/>
</dbReference>
<dbReference type="RefSeq" id="WP_013953875.1">
    <property type="nucleotide sequence ID" value="NC_015723.1"/>
</dbReference>
<keyword evidence="7" id="KW-0560">Oxidoreductase</keyword>
<dbReference type="GO" id="GO:0050421">
    <property type="term" value="F:nitrite reductase (NO-forming) activity"/>
    <property type="evidence" value="ECO:0007669"/>
    <property type="project" value="UniProtKB-EC"/>
</dbReference>
<dbReference type="GeneID" id="34307387"/>
<evidence type="ECO:0000256" key="1">
    <source>
        <dbReference type="ARBA" id="ARBA00022617"/>
    </source>
</evidence>